<keyword evidence="3 4" id="KW-0408">Iron</keyword>
<proteinExistence type="predicted"/>
<dbReference type="InterPro" id="IPR036909">
    <property type="entry name" value="Cyt_c-like_dom_sf"/>
</dbReference>
<keyword evidence="5" id="KW-0732">Signal</keyword>
<feature type="domain" description="Cytochrome c" evidence="6">
    <location>
        <begin position="31"/>
        <end position="122"/>
    </location>
</feature>
<dbReference type="GO" id="GO:0009055">
    <property type="term" value="F:electron transfer activity"/>
    <property type="evidence" value="ECO:0007669"/>
    <property type="project" value="InterPro"/>
</dbReference>
<sequence length="322" mass="36183">MKFKSYLFTVPSLLLSLAGYSGAVFSAQKLTFSQDILPIFEAKCLKCHSDEKQKGELRLDTKEWILKGGESGDVLIPFKPEYSDVYVLAALPDYDPDYMPSKGKGLTPAELETLRSWIQQGAQFEVESAETAAEASMDMTIQQAHPTQTEVKSQVKIKQVSYQLKPNEKAAIEQLKQLGVKVDHVHYDQSKYELILSYAKLNDDNFPQQSLIKLADRLTKIDFARLPIGDASLASLTKLSKLSYLDLRQTKITDKGLAHLNDLPQLEYLNLYGTSISDHGLAKLNNLTQLKSIYLTNTRVTQQGIKKLVQRYPNLKVSYIAS</sequence>
<dbReference type="InterPro" id="IPR011429">
    <property type="entry name" value="Cyt_c_Planctomycete-type"/>
</dbReference>
<evidence type="ECO:0000256" key="3">
    <source>
        <dbReference type="ARBA" id="ARBA00023004"/>
    </source>
</evidence>
<feature type="signal peptide" evidence="5">
    <location>
        <begin position="1"/>
        <end position="26"/>
    </location>
</feature>
<evidence type="ECO:0000256" key="4">
    <source>
        <dbReference type="PROSITE-ProRule" id="PRU00433"/>
    </source>
</evidence>
<organism evidence="7 8">
    <name type="scientific">Catenovulum maritimum</name>
    <dbReference type="NCBI Taxonomy" id="1513271"/>
    <lineage>
        <taxon>Bacteria</taxon>
        <taxon>Pseudomonadati</taxon>
        <taxon>Pseudomonadota</taxon>
        <taxon>Gammaproteobacteria</taxon>
        <taxon>Alteromonadales</taxon>
        <taxon>Alteromonadaceae</taxon>
        <taxon>Catenovulum</taxon>
    </lineage>
</organism>
<feature type="chain" id="PRO_5005298553" description="Cytochrome c domain-containing protein" evidence="5">
    <location>
        <begin position="27"/>
        <end position="322"/>
    </location>
</feature>
<dbReference type="InterPro" id="IPR032675">
    <property type="entry name" value="LRR_dom_sf"/>
</dbReference>
<name>A0A0J8GUT8_9ALTE</name>
<dbReference type="Pfam" id="PF25372">
    <property type="entry name" value="DUF7885"/>
    <property type="match status" value="1"/>
</dbReference>
<dbReference type="PROSITE" id="PS51007">
    <property type="entry name" value="CYTC"/>
    <property type="match status" value="1"/>
</dbReference>
<dbReference type="Proteomes" id="UP000037600">
    <property type="component" value="Unassembled WGS sequence"/>
</dbReference>
<keyword evidence="1 4" id="KW-0349">Heme</keyword>
<comment type="caution">
    <text evidence="7">The sequence shown here is derived from an EMBL/GenBank/DDBJ whole genome shotgun (WGS) entry which is preliminary data.</text>
</comment>
<dbReference type="InterPro" id="IPR057207">
    <property type="entry name" value="FBXL15_LRR"/>
</dbReference>
<accession>A0A0J8GUT8</accession>
<dbReference type="SUPFAM" id="SSF52047">
    <property type="entry name" value="RNI-like"/>
    <property type="match status" value="1"/>
</dbReference>
<dbReference type="OrthoDB" id="9809746at2"/>
<dbReference type="PANTHER" id="PTHR35889:SF3">
    <property type="entry name" value="F-BOX DOMAIN-CONTAINING PROTEIN"/>
    <property type="match status" value="1"/>
</dbReference>
<gene>
    <name evidence="7" type="ORF">XM47_11300</name>
</gene>
<dbReference type="AlphaFoldDB" id="A0A0J8GUT8"/>
<evidence type="ECO:0000259" key="6">
    <source>
        <dbReference type="PROSITE" id="PS51007"/>
    </source>
</evidence>
<dbReference type="GO" id="GO:0020037">
    <property type="term" value="F:heme binding"/>
    <property type="evidence" value="ECO:0007669"/>
    <property type="project" value="InterPro"/>
</dbReference>
<dbReference type="Pfam" id="PF07635">
    <property type="entry name" value="PSCyt1"/>
    <property type="match status" value="1"/>
</dbReference>
<evidence type="ECO:0000313" key="7">
    <source>
        <dbReference type="EMBL" id="KMT65054.1"/>
    </source>
</evidence>
<dbReference type="PANTHER" id="PTHR35889">
    <property type="entry name" value="CYCLOINULO-OLIGOSACCHARIDE FRUCTANOTRANSFERASE-RELATED"/>
    <property type="match status" value="1"/>
</dbReference>
<dbReference type="RefSeq" id="WP_048692559.1">
    <property type="nucleotide sequence ID" value="NZ_KQ130491.1"/>
</dbReference>
<dbReference type="Gene3D" id="3.80.10.10">
    <property type="entry name" value="Ribonuclease Inhibitor"/>
    <property type="match status" value="1"/>
</dbReference>
<dbReference type="SUPFAM" id="SSF46626">
    <property type="entry name" value="Cytochrome c"/>
    <property type="match status" value="1"/>
</dbReference>
<evidence type="ECO:0000313" key="8">
    <source>
        <dbReference type="Proteomes" id="UP000037600"/>
    </source>
</evidence>
<dbReference type="EMBL" id="LAZL01000016">
    <property type="protein sequence ID" value="KMT65054.1"/>
    <property type="molecule type" value="Genomic_DNA"/>
</dbReference>
<dbReference type="InterPro" id="IPR009056">
    <property type="entry name" value="Cyt_c-like_dom"/>
</dbReference>
<dbReference type="PATRIC" id="fig|1513271.3.peg.2302"/>
<evidence type="ECO:0000256" key="2">
    <source>
        <dbReference type="ARBA" id="ARBA00022723"/>
    </source>
</evidence>
<keyword evidence="8" id="KW-1185">Reference proteome</keyword>
<reference evidence="7 8" key="1">
    <citation type="submission" date="2015-04" db="EMBL/GenBank/DDBJ databases">
        <title>Draft Genome Sequence of the Novel Agar-Digesting Marine Bacterium Q1.</title>
        <authorList>
            <person name="Li Y."/>
            <person name="Li D."/>
            <person name="Chen G."/>
            <person name="Du Z."/>
        </authorList>
    </citation>
    <scope>NUCLEOTIDE SEQUENCE [LARGE SCALE GENOMIC DNA]</scope>
    <source>
        <strain evidence="7 8">Q1</strain>
    </source>
</reference>
<evidence type="ECO:0000256" key="1">
    <source>
        <dbReference type="ARBA" id="ARBA00022617"/>
    </source>
</evidence>
<keyword evidence="2 4" id="KW-0479">Metal-binding</keyword>
<evidence type="ECO:0000256" key="5">
    <source>
        <dbReference type="SAM" id="SignalP"/>
    </source>
</evidence>
<dbReference type="STRING" id="1513271.XM47_11300"/>
<dbReference type="GO" id="GO:0046872">
    <property type="term" value="F:metal ion binding"/>
    <property type="evidence" value="ECO:0007669"/>
    <property type="project" value="UniProtKB-KW"/>
</dbReference>
<protein>
    <recommendedName>
        <fullName evidence="6">Cytochrome c domain-containing protein</fullName>
    </recommendedName>
</protein>